<accession>A0A1H4K088</accession>
<organism evidence="2 3">
    <name type="scientific">Terriglobus roseus</name>
    <dbReference type="NCBI Taxonomy" id="392734"/>
    <lineage>
        <taxon>Bacteria</taxon>
        <taxon>Pseudomonadati</taxon>
        <taxon>Acidobacteriota</taxon>
        <taxon>Terriglobia</taxon>
        <taxon>Terriglobales</taxon>
        <taxon>Acidobacteriaceae</taxon>
        <taxon>Terriglobus</taxon>
    </lineage>
</organism>
<dbReference type="AlphaFoldDB" id="A0A1H4K088"/>
<evidence type="ECO:0000313" key="3">
    <source>
        <dbReference type="Proteomes" id="UP000182409"/>
    </source>
</evidence>
<proteinExistence type="predicted"/>
<dbReference type="EMBL" id="FNSD01000001">
    <property type="protein sequence ID" value="SEB51498.1"/>
    <property type="molecule type" value="Genomic_DNA"/>
</dbReference>
<protein>
    <recommendedName>
        <fullName evidence="4">Prevent-host-death family protein</fullName>
    </recommendedName>
</protein>
<sequence length="92" mass="10320">MRQISLREFRTRGTKALQAVPVGETILLSGQDGPTFFLVPVMGDVAAEDRELRRAIAKASLRNSWKLANASPPLTEEEIDKEVSQVRSKRKR</sequence>
<evidence type="ECO:0000313" key="2">
    <source>
        <dbReference type="EMBL" id="SEB51498.1"/>
    </source>
</evidence>
<dbReference type="RefSeq" id="WP_074652540.1">
    <property type="nucleotide sequence ID" value="NZ_FNSD01000001.1"/>
</dbReference>
<evidence type="ECO:0008006" key="4">
    <source>
        <dbReference type="Google" id="ProtNLM"/>
    </source>
</evidence>
<dbReference type="OrthoDB" id="120919at2"/>
<name>A0A1H4K088_9BACT</name>
<gene>
    <name evidence="2" type="ORF">SAMN05443244_0905</name>
</gene>
<reference evidence="2 3" key="1">
    <citation type="submission" date="2016-10" db="EMBL/GenBank/DDBJ databases">
        <authorList>
            <person name="de Groot N.N."/>
        </authorList>
    </citation>
    <scope>NUCLEOTIDE SEQUENCE [LARGE SCALE GENOMIC DNA]</scope>
    <source>
        <strain evidence="2 3">AB35.6</strain>
    </source>
</reference>
<evidence type="ECO:0000256" key="1">
    <source>
        <dbReference type="SAM" id="MobiDB-lite"/>
    </source>
</evidence>
<dbReference type="Proteomes" id="UP000182409">
    <property type="component" value="Unassembled WGS sequence"/>
</dbReference>
<feature type="region of interest" description="Disordered" evidence="1">
    <location>
        <begin position="72"/>
        <end position="92"/>
    </location>
</feature>